<proteinExistence type="predicted"/>
<dbReference type="HOGENOM" id="CLU_3100876_0_0_3"/>
<dbReference type="Proteomes" id="UP000001510">
    <property type="component" value="Chromosome"/>
</dbReference>
<dbReference type="EnsemblBacteria" id="BAG03019">
    <property type="protein sequence ID" value="BAG03019"/>
    <property type="gene ID" value="MAE_31970"/>
</dbReference>
<dbReference type="PaxDb" id="449447-MAE_31970"/>
<evidence type="ECO:0000313" key="1">
    <source>
        <dbReference type="EMBL" id="BAG03019.1"/>
    </source>
</evidence>
<organism evidence="1 2">
    <name type="scientific">Microcystis aeruginosa (strain NIES-843 / IAM M-2473)</name>
    <dbReference type="NCBI Taxonomy" id="449447"/>
    <lineage>
        <taxon>Bacteria</taxon>
        <taxon>Bacillati</taxon>
        <taxon>Cyanobacteriota</taxon>
        <taxon>Cyanophyceae</taxon>
        <taxon>Oscillatoriophycideae</taxon>
        <taxon>Chroococcales</taxon>
        <taxon>Microcystaceae</taxon>
        <taxon>Microcystis</taxon>
    </lineage>
</organism>
<name>B0JLJ5_MICAN</name>
<reference evidence="1 2" key="1">
    <citation type="journal article" date="2007" name="DNA Res.">
        <title>Complete genomic structure of the bloom-forming toxic cyanobacterium Microcystis aeruginosa NIES-843.</title>
        <authorList>
            <person name="Kaneko T."/>
            <person name="Nakajima N."/>
            <person name="Okamoto S."/>
            <person name="Suzuki I."/>
            <person name="Tanabe Y."/>
            <person name="Tamaoki M."/>
            <person name="Nakamura Y."/>
            <person name="Kasai F."/>
            <person name="Watanabe A."/>
            <person name="Kawashima K."/>
            <person name="Kishida Y."/>
            <person name="Ono A."/>
            <person name="Shimizu Y."/>
            <person name="Takahashi C."/>
            <person name="Minami C."/>
            <person name="Fujishiro T."/>
            <person name="Kohara M."/>
            <person name="Katoh M."/>
            <person name="Nakazaki N."/>
            <person name="Nakayama S."/>
            <person name="Yamada M."/>
            <person name="Tabata S."/>
            <person name="Watanabe M.M."/>
        </authorList>
    </citation>
    <scope>NUCLEOTIDE SEQUENCE [LARGE SCALE GENOMIC DNA]</scope>
    <source>
        <strain evidence="2">NIES-843 / IAM M-247</strain>
    </source>
</reference>
<sequence length="51" mass="5784">MLTIVSLSLGVENHLSVNRDGVVRFRRGKMQCSQLIRSIFQFDNADCRANS</sequence>
<dbReference type="EMBL" id="AP009552">
    <property type="protein sequence ID" value="BAG03019.1"/>
    <property type="molecule type" value="Genomic_DNA"/>
</dbReference>
<evidence type="ECO:0000313" key="2">
    <source>
        <dbReference type="Proteomes" id="UP000001510"/>
    </source>
</evidence>
<protein>
    <submittedName>
        <fullName evidence="1">Uncharacterized protein</fullName>
    </submittedName>
</protein>
<gene>
    <name evidence="1" type="ordered locus">MAE_31970</name>
</gene>
<dbReference type="STRING" id="449447.MAE_31970"/>
<keyword evidence="2" id="KW-1185">Reference proteome</keyword>
<dbReference type="KEGG" id="mar:MAE_31970"/>
<dbReference type="AlphaFoldDB" id="B0JLJ5"/>
<accession>B0JLJ5</accession>